<protein>
    <submittedName>
        <fullName evidence="5">Ribosomal protein s15, mitochondrial, putative</fullName>
    </submittedName>
</protein>
<dbReference type="Gene3D" id="1.10.287.10">
    <property type="entry name" value="S15/NS1, RNA-binding"/>
    <property type="match status" value="1"/>
</dbReference>
<dbReference type="InterPro" id="IPR009068">
    <property type="entry name" value="uS15_NS1_RNA-bd_sf"/>
</dbReference>
<dbReference type="InterPro" id="IPR000589">
    <property type="entry name" value="Ribosomal_uS15"/>
</dbReference>
<evidence type="ECO:0000313" key="4">
    <source>
        <dbReference type="EMBL" id="SVP88585.1"/>
    </source>
</evidence>
<evidence type="ECO:0000313" key="5">
    <source>
        <dbReference type="EMBL" id="SVP89742.1"/>
    </source>
</evidence>
<accession>A0A3B0MJJ7</accession>
<dbReference type="Pfam" id="PF00312">
    <property type="entry name" value="Ribosomal_S15"/>
    <property type="match status" value="1"/>
</dbReference>
<dbReference type="GO" id="GO:1990904">
    <property type="term" value="C:ribonucleoprotein complex"/>
    <property type="evidence" value="ECO:0007669"/>
    <property type="project" value="UniProtKB-KW"/>
</dbReference>
<evidence type="ECO:0000256" key="3">
    <source>
        <dbReference type="ARBA" id="ARBA00023274"/>
    </source>
</evidence>
<evidence type="ECO:0000256" key="2">
    <source>
        <dbReference type="ARBA" id="ARBA00022980"/>
    </source>
</evidence>
<dbReference type="EMBL" id="UIVT01000001">
    <property type="protein sequence ID" value="SVP88585.1"/>
    <property type="molecule type" value="Genomic_DNA"/>
</dbReference>
<dbReference type="GO" id="GO:0005737">
    <property type="term" value="C:cytoplasm"/>
    <property type="evidence" value="ECO:0007669"/>
    <property type="project" value="UniProtKB-ARBA"/>
</dbReference>
<keyword evidence="2 5" id="KW-0689">Ribosomal protein</keyword>
<dbReference type="PANTHER" id="PTHR23321">
    <property type="entry name" value="RIBOSOMAL PROTEIN S15, BACTERIAL AND ORGANELLAR"/>
    <property type="match status" value="1"/>
</dbReference>
<proteinExistence type="inferred from homology"/>
<gene>
    <name evidence="4" type="ORF">TAT_000044300</name>
    <name evidence="5" type="ORF">TAV_000043900</name>
</gene>
<reference evidence="5" key="1">
    <citation type="submission" date="2018-07" db="EMBL/GenBank/DDBJ databases">
        <authorList>
            <person name="Quirk P.G."/>
            <person name="Krulwich T.A."/>
        </authorList>
    </citation>
    <scope>NUCLEOTIDE SEQUENCE</scope>
    <source>
        <strain evidence="5">Anand</strain>
    </source>
</reference>
<sequence length="306" mass="35892">MFSIKNGINLNYLKIAKLYISNVKVFRIKGLPFEKVKAPKTEWYKRAESEFLSERAQIPTGYVGRWNELDLANLDERVRKILSLRCANGREIRRARTFILMKHLQKEPFDTGSLSVQRCVCEKILNLRSHLIRNPRDNCRKRAMAILLSRRHKLMKKLYQEDFKLYQHTCQLLKIKCVLFSTPDSRNRSKAISLIGVDGDRCKFLIRQKLWWGRFRPRPIKLPSGKKIAYTRHPITQPPVDHNFNNDNIVAKSNLDVLSTKWPYGVDKKRVVGKYIIHNPTACGSEFIHIPSSQNSSRRFCQLHYL</sequence>
<keyword evidence="3" id="KW-0687">Ribonucleoprotein</keyword>
<dbReference type="SUPFAM" id="SSF47060">
    <property type="entry name" value="S15/NS1 RNA-binding domain"/>
    <property type="match status" value="1"/>
</dbReference>
<evidence type="ECO:0000256" key="1">
    <source>
        <dbReference type="ARBA" id="ARBA00008434"/>
    </source>
</evidence>
<dbReference type="InterPro" id="IPR005290">
    <property type="entry name" value="Ribosomal_uS15_bac-type"/>
</dbReference>
<dbReference type="PANTHER" id="PTHR23321:SF26">
    <property type="entry name" value="SMALL RIBOSOMAL SUBUNIT PROTEIN US15M"/>
    <property type="match status" value="1"/>
</dbReference>
<dbReference type="AlphaFoldDB" id="A0A3B0MJJ7"/>
<dbReference type="SMART" id="SM01387">
    <property type="entry name" value="Ribosomal_S15"/>
    <property type="match status" value="1"/>
</dbReference>
<dbReference type="EMBL" id="UIVS01000001">
    <property type="protein sequence ID" value="SVP89742.1"/>
    <property type="molecule type" value="Genomic_DNA"/>
</dbReference>
<dbReference type="GO" id="GO:0005840">
    <property type="term" value="C:ribosome"/>
    <property type="evidence" value="ECO:0007669"/>
    <property type="project" value="UniProtKB-KW"/>
</dbReference>
<dbReference type="GO" id="GO:0006412">
    <property type="term" value="P:translation"/>
    <property type="evidence" value="ECO:0007669"/>
    <property type="project" value="InterPro"/>
</dbReference>
<comment type="similarity">
    <text evidence="1">Belongs to the universal ribosomal protein uS15 family.</text>
</comment>
<name>A0A3B0MJJ7_THEAN</name>
<organism evidence="5">
    <name type="scientific">Theileria annulata</name>
    <dbReference type="NCBI Taxonomy" id="5874"/>
    <lineage>
        <taxon>Eukaryota</taxon>
        <taxon>Sar</taxon>
        <taxon>Alveolata</taxon>
        <taxon>Apicomplexa</taxon>
        <taxon>Aconoidasida</taxon>
        <taxon>Piroplasmida</taxon>
        <taxon>Theileriidae</taxon>
        <taxon>Theileria</taxon>
    </lineage>
</organism>
<dbReference type="GO" id="GO:0003735">
    <property type="term" value="F:structural constituent of ribosome"/>
    <property type="evidence" value="ECO:0007669"/>
    <property type="project" value="InterPro"/>
</dbReference>
<dbReference type="VEuPathDB" id="PiroplasmaDB:TA20845"/>